<feature type="region of interest" description="Disordered" evidence="1">
    <location>
        <begin position="13"/>
        <end position="32"/>
    </location>
</feature>
<dbReference type="OrthoDB" id="3250281at2759"/>
<feature type="region of interest" description="Disordered" evidence="1">
    <location>
        <begin position="417"/>
        <end position="441"/>
    </location>
</feature>
<proteinExistence type="predicted"/>
<feature type="region of interest" description="Disordered" evidence="1">
    <location>
        <begin position="344"/>
        <end position="363"/>
    </location>
</feature>
<name>A0A1A6AD73_9TREE</name>
<sequence>MTTRPLYQVFRDGIDYHNDPSGGAQDSELRGSYGDYEEAKRAAKKDLTDEWDKDFFETYAEVENGGQTGLFQVNATCPEGEVMTVYIKKVDRPVPPSENDSVSTQTTQQAVMNADKAKTPTQKTNTPTSNTSTNSTIPSTGATIYHVFRHGSNDHQDSSGDTEGTKLRNSWWTYEAAVGSAKEDLIREYGSRDAFTEYHEEEEGDTGLFEVKAESKMKYKYHVYIEKGTISVPPPEHPFSAKVLPLSAPSTEAAPLAPPAPPSAHPTHARPSPPPAPVPQAARPSPSAVSNPATIMQRQIPLPTKGYIILRTDHPHWKDEEGNMSLEDETVYLPIAEANKAASRQLDEVEGRGWSDQDDDDDWQSEYERDERFVDDCFVGSVRLYRDDLDQVDIEVREMDISWPAQSALSLVQHLKRPSSSTVDTSGAGAAPEVQKRRRIDVGDAEVVDMTGLD</sequence>
<feature type="compositionally biased region" description="Low complexity" evidence="1">
    <location>
        <begin position="279"/>
        <end position="290"/>
    </location>
</feature>
<dbReference type="EMBL" id="KI894028">
    <property type="protein sequence ID" value="OBR88005.1"/>
    <property type="molecule type" value="Genomic_DNA"/>
</dbReference>
<gene>
    <name evidence="2" type="ORF">I303_02221</name>
    <name evidence="3" type="ORF">I303_101643</name>
</gene>
<dbReference type="AlphaFoldDB" id="A0A1A6AD73"/>
<feature type="region of interest" description="Disordered" evidence="1">
    <location>
        <begin position="91"/>
        <end position="139"/>
    </location>
</feature>
<dbReference type="EMBL" id="CP144531">
    <property type="protein sequence ID" value="WWC59095.1"/>
    <property type="molecule type" value="Genomic_DNA"/>
</dbReference>
<protein>
    <submittedName>
        <fullName evidence="2">Uncharacterized protein</fullName>
    </submittedName>
</protein>
<dbReference type="VEuPathDB" id="FungiDB:I303_02221"/>
<dbReference type="GeneID" id="28965920"/>
<organism evidence="2">
    <name type="scientific">Kwoniella dejecticola CBS 10117</name>
    <dbReference type="NCBI Taxonomy" id="1296121"/>
    <lineage>
        <taxon>Eukaryota</taxon>
        <taxon>Fungi</taxon>
        <taxon>Dikarya</taxon>
        <taxon>Basidiomycota</taxon>
        <taxon>Agaricomycotina</taxon>
        <taxon>Tremellomycetes</taxon>
        <taxon>Tremellales</taxon>
        <taxon>Cryptococcaceae</taxon>
        <taxon>Kwoniella</taxon>
    </lineage>
</organism>
<reference evidence="3" key="3">
    <citation type="submission" date="2024-02" db="EMBL/GenBank/DDBJ databases">
        <title>Comparative genomics of Cryptococcus and Kwoniella reveals pathogenesis evolution and contrasting modes of karyotype evolution via chromosome fusion or intercentromeric recombination.</title>
        <authorList>
            <person name="Coelho M.A."/>
            <person name="David-Palma M."/>
            <person name="Shea T."/>
            <person name="Bowers K."/>
            <person name="McGinley-Smith S."/>
            <person name="Mohammad A.W."/>
            <person name="Gnirke A."/>
            <person name="Yurkov A.M."/>
            <person name="Nowrousian M."/>
            <person name="Sun S."/>
            <person name="Cuomo C.A."/>
            <person name="Heitman J."/>
        </authorList>
    </citation>
    <scope>NUCLEOTIDE SEQUENCE</scope>
    <source>
        <strain evidence="3">CBS 10117</strain>
    </source>
</reference>
<reference evidence="2" key="1">
    <citation type="submission" date="2013-07" db="EMBL/GenBank/DDBJ databases">
        <title>The Genome Sequence of Cryptococcus dejecticola CBS10117.</title>
        <authorList>
            <consortium name="The Broad Institute Genome Sequencing Platform"/>
            <person name="Cuomo C."/>
            <person name="Litvintseva A."/>
            <person name="Chen Y."/>
            <person name="Heitman J."/>
            <person name="Sun S."/>
            <person name="Springer D."/>
            <person name="Dromer F."/>
            <person name="Young S.K."/>
            <person name="Zeng Q."/>
            <person name="Gargeya S."/>
            <person name="Fitzgerald M."/>
            <person name="Abouelleil A."/>
            <person name="Alvarado L."/>
            <person name="Berlin A.M."/>
            <person name="Chapman S.B."/>
            <person name="Dewar J."/>
            <person name="Goldberg J."/>
            <person name="Griggs A."/>
            <person name="Gujja S."/>
            <person name="Hansen M."/>
            <person name="Howarth C."/>
            <person name="Imamovic A."/>
            <person name="Larimer J."/>
            <person name="McCowan C."/>
            <person name="Murphy C."/>
            <person name="Pearson M."/>
            <person name="Priest M."/>
            <person name="Roberts A."/>
            <person name="Saif S."/>
            <person name="Shea T."/>
            <person name="Sykes S."/>
            <person name="Wortman J."/>
            <person name="Nusbaum C."/>
            <person name="Birren B."/>
        </authorList>
    </citation>
    <scope>NUCLEOTIDE SEQUENCE [LARGE SCALE GENOMIC DNA]</scope>
    <source>
        <strain evidence="2">CBS 10117</strain>
    </source>
</reference>
<feature type="region of interest" description="Disordered" evidence="1">
    <location>
        <begin position="250"/>
        <end position="294"/>
    </location>
</feature>
<evidence type="ECO:0000313" key="2">
    <source>
        <dbReference type="EMBL" id="OBR88005.1"/>
    </source>
</evidence>
<evidence type="ECO:0000313" key="4">
    <source>
        <dbReference type="Proteomes" id="UP000078595"/>
    </source>
</evidence>
<evidence type="ECO:0000313" key="3">
    <source>
        <dbReference type="EMBL" id="WWC59095.1"/>
    </source>
</evidence>
<dbReference type="RefSeq" id="XP_018265847.1">
    <property type="nucleotide sequence ID" value="XM_018405566.1"/>
</dbReference>
<reference evidence="3" key="2">
    <citation type="submission" date="2013-07" db="EMBL/GenBank/DDBJ databases">
        <authorList>
            <consortium name="The Broad Institute Genome Sequencing Platform"/>
            <person name="Cuomo C."/>
            <person name="Litvintseva A."/>
            <person name="Chen Y."/>
            <person name="Heitman J."/>
            <person name="Sun S."/>
            <person name="Springer D."/>
            <person name="Dromer F."/>
            <person name="Young S.K."/>
            <person name="Zeng Q."/>
            <person name="Gargeya S."/>
            <person name="Fitzgerald M."/>
            <person name="Abouelleil A."/>
            <person name="Alvarado L."/>
            <person name="Berlin A.M."/>
            <person name="Chapman S.B."/>
            <person name="Dewar J."/>
            <person name="Goldberg J."/>
            <person name="Griggs A."/>
            <person name="Gujja S."/>
            <person name="Hansen M."/>
            <person name="Howarth C."/>
            <person name="Imamovic A."/>
            <person name="Larimer J."/>
            <person name="McCowan C."/>
            <person name="Murphy C."/>
            <person name="Pearson M."/>
            <person name="Priest M."/>
            <person name="Roberts A."/>
            <person name="Saif S."/>
            <person name="Shea T."/>
            <person name="Sykes S."/>
            <person name="Wortman J."/>
            <person name="Nusbaum C."/>
            <person name="Birren B."/>
        </authorList>
    </citation>
    <scope>NUCLEOTIDE SEQUENCE</scope>
    <source>
        <strain evidence="3">CBS 10117</strain>
    </source>
</reference>
<accession>A0A1A6AD73</accession>
<dbReference type="KEGG" id="kdj:28965920"/>
<evidence type="ECO:0000256" key="1">
    <source>
        <dbReference type="SAM" id="MobiDB-lite"/>
    </source>
</evidence>
<feature type="compositionally biased region" description="Low complexity" evidence="1">
    <location>
        <begin position="119"/>
        <end position="139"/>
    </location>
</feature>
<keyword evidence="4" id="KW-1185">Reference proteome</keyword>
<feature type="compositionally biased region" description="Polar residues" evidence="1">
    <location>
        <begin position="98"/>
        <end position="111"/>
    </location>
</feature>
<feature type="compositionally biased region" description="Basic and acidic residues" evidence="1">
    <location>
        <begin position="345"/>
        <end position="355"/>
    </location>
</feature>
<dbReference type="Proteomes" id="UP000078595">
    <property type="component" value="Chromosome 2"/>
</dbReference>